<evidence type="ECO:0000313" key="3">
    <source>
        <dbReference type="Proteomes" id="UP000824782"/>
    </source>
</evidence>
<keyword evidence="3" id="KW-1185">Reference proteome</keyword>
<dbReference type="PANTHER" id="PTHR45749">
    <property type="match status" value="1"/>
</dbReference>
<accession>A0AAV6ZNE6</accession>
<reference evidence="2" key="1">
    <citation type="thesis" date="2020" institute="ProQuest LLC" country="789 East Eisenhower Parkway, Ann Arbor, MI, USA">
        <title>Comparative Genomics and Chromosome Evolution.</title>
        <authorList>
            <person name="Mudd A.B."/>
        </authorList>
    </citation>
    <scope>NUCLEOTIDE SEQUENCE</scope>
    <source>
        <strain evidence="2">237g6f4</strain>
        <tissue evidence="2">Blood</tissue>
    </source>
</reference>
<organism evidence="2 3">
    <name type="scientific">Engystomops pustulosus</name>
    <name type="common">Tungara frog</name>
    <name type="synonym">Physalaemus pustulosus</name>
    <dbReference type="NCBI Taxonomy" id="76066"/>
    <lineage>
        <taxon>Eukaryota</taxon>
        <taxon>Metazoa</taxon>
        <taxon>Chordata</taxon>
        <taxon>Craniata</taxon>
        <taxon>Vertebrata</taxon>
        <taxon>Euteleostomi</taxon>
        <taxon>Amphibia</taxon>
        <taxon>Batrachia</taxon>
        <taxon>Anura</taxon>
        <taxon>Neobatrachia</taxon>
        <taxon>Hyloidea</taxon>
        <taxon>Leptodactylidae</taxon>
        <taxon>Leiuperinae</taxon>
        <taxon>Engystomops</taxon>
    </lineage>
</organism>
<dbReference type="Pfam" id="PF05699">
    <property type="entry name" value="Dimer_Tnp_hAT"/>
    <property type="match status" value="1"/>
</dbReference>
<feature type="domain" description="HAT C-terminal dimerisation" evidence="1">
    <location>
        <begin position="227"/>
        <end position="282"/>
    </location>
</feature>
<protein>
    <recommendedName>
        <fullName evidence="1">HAT C-terminal dimerisation domain-containing protein</fullName>
    </recommendedName>
</protein>
<name>A0AAV6ZNE6_ENGPU</name>
<gene>
    <name evidence="2" type="ORF">GDO81_028393</name>
</gene>
<dbReference type="EMBL" id="WNYA01000731">
    <property type="protein sequence ID" value="KAG8547423.1"/>
    <property type="molecule type" value="Genomic_DNA"/>
</dbReference>
<dbReference type="InterPro" id="IPR008906">
    <property type="entry name" value="HATC_C_dom"/>
</dbReference>
<sequence>MKIFCHFEIASPVSDYLQTRGLDILQAWRMVEHTKNQILQIRESFLDLTENVNSFIQSVDSTLEEHAINAVIEKALPQKRIARKKRMPGELAVDERSSDPLQHFQHSVFYVVIDQATQSIETKFSKNKNLIQDVAYFDPRQFNQISYTDIPSDALKTVADLAEVDIIQLKVELLSFKENYAVLKNPCPPVVEIREETEEEEEVTDTKTLACENCLTCCYRLLYDYNLHSAAYTNLFAVYKTLLTLACTQVSCERVFSKLKIVKNRLRSMIGQELLESLLLLNIERDISRKLDYDDIIS</sequence>
<evidence type="ECO:0000259" key="1">
    <source>
        <dbReference type="Pfam" id="PF05699"/>
    </source>
</evidence>
<dbReference type="AlphaFoldDB" id="A0AAV6ZNE6"/>
<proteinExistence type="predicted"/>
<dbReference type="GO" id="GO:0046983">
    <property type="term" value="F:protein dimerization activity"/>
    <property type="evidence" value="ECO:0007669"/>
    <property type="project" value="InterPro"/>
</dbReference>
<dbReference type="Proteomes" id="UP000824782">
    <property type="component" value="Unassembled WGS sequence"/>
</dbReference>
<evidence type="ECO:0000313" key="2">
    <source>
        <dbReference type="EMBL" id="KAG8547423.1"/>
    </source>
</evidence>
<comment type="caution">
    <text evidence="2">The sequence shown here is derived from an EMBL/GenBank/DDBJ whole genome shotgun (WGS) entry which is preliminary data.</text>
</comment>
<dbReference type="PANTHER" id="PTHR45749:SF37">
    <property type="entry name" value="OS05G0311600 PROTEIN"/>
    <property type="match status" value="1"/>
</dbReference>